<evidence type="ECO:0000313" key="3">
    <source>
        <dbReference type="Proteomes" id="UP001370490"/>
    </source>
</evidence>
<organism evidence="2 3">
    <name type="scientific">Dillenia turbinata</name>
    <dbReference type="NCBI Taxonomy" id="194707"/>
    <lineage>
        <taxon>Eukaryota</taxon>
        <taxon>Viridiplantae</taxon>
        <taxon>Streptophyta</taxon>
        <taxon>Embryophyta</taxon>
        <taxon>Tracheophyta</taxon>
        <taxon>Spermatophyta</taxon>
        <taxon>Magnoliopsida</taxon>
        <taxon>eudicotyledons</taxon>
        <taxon>Gunneridae</taxon>
        <taxon>Pentapetalae</taxon>
        <taxon>Dilleniales</taxon>
        <taxon>Dilleniaceae</taxon>
        <taxon>Dillenia</taxon>
    </lineage>
</organism>
<sequence length="197" mass="22879">KEPRGEEASKEVVDIQADTGERAALYSRSLLFPLVMTSTSYERLASSNCVLFLSFQGWQFDNDRDDPSSTEGPSWFRRQDWSKGSKSRFNANWGPQQRGRRGFHFCEDDFEVETIFRSAFGGDRFFYWSFINEENPQWRNSSSNSNYGRTWSWRHCVEEDYDDASTEDETEPDLASDRRALGLKAYGPLRLEDVKTA</sequence>
<dbReference type="Proteomes" id="UP001370490">
    <property type="component" value="Unassembled WGS sequence"/>
</dbReference>
<feature type="region of interest" description="Disordered" evidence="1">
    <location>
        <begin position="63"/>
        <end position="89"/>
    </location>
</feature>
<feature type="non-terminal residue" evidence="2">
    <location>
        <position position="1"/>
    </location>
</feature>
<evidence type="ECO:0000256" key="1">
    <source>
        <dbReference type="SAM" id="MobiDB-lite"/>
    </source>
</evidence>
<proteinExistence type="predicted"/>
<accession>A0AAN8ZPZ0</accession>
<reference evidence="2 3" key="1">
    <citation type="submission" date="2023-12" db="EMBL/GenBank/DDBJ databases">
        <title>A high-quality genome assembly for Dillenia turbinata (Dilleniales).</title>
        <authorList>
            <person name="Chanderbali A."/>
        </authorList>
    </citation>
    <scope>NUCLEOTIDE SEQUENCE [LARGE SCALE GENOMIC DNA]</scope>
    <source>
        <strain evidence="2">LSX21</strain>
        <tissue evidence="2">Leaf</tissue>
    </source>
</reference>
<dbReference type="AlphaFoldDB" id="A0AAN8ZPZ0"/>
<evidence type="ECO:0000313" key="2">
    <source>
        <dbReference type="EMBL" id="KAK6945377.1"/>
    </source>
</evidence>
<comment type="caution">
    <text evidence="2">The sequence shown here is derived from an EMBL/GenBank/DDBJ whole genome shotgun (WGS) entry which is preliminary data.</text>
</comment>
<dbReference type="PANTHER" id="PTHR45376:SF1">
    <property type="entry name" value="CHAPERONE DNAJ-DOMAIN SUPERFAMILY PROTEIN-RELATED"/>
    <property type="match status" value="1"/>
</dbReference>
<keyword evidence="3" id="KW-1185">Reference proteome</keyword>
<name>A0AAN8ZPZ0_9MAGN</name>
<gene>
    <name evidence="2" type="ORF">RJ641_026479</name>
</gene>
<dbReference type="EMBL" id="JBAMMX010000003">
    <property type="protein sequence ID" value="KAK6945377.1"/>
    <property type="molecule type" value="Genomic_DNA"/>
</dbReference>
<protein>
    <submittedName>
        <fullName evidence="2">Uncharacterized protein</fullName>
    </submittedName>
</protein>
<dbReference type="PANTHER" id="PTHR45376">
    <property type="entry name" value="CHAPERONE DNAJ-DOMAIN SUPERFAMILY PROTEIN-RELATED"/>
    <property type="match status" value="1"/>
</dbReference>